<gene>
    <name evidence="3" type="ORF">TrRE_jg12248</name>
</gene>
<reference evidence="3" key="1">
    <citation type="submission" date="2022-07" db="EMBL/GenBank/DDBJ databases">
        <title>Genome analysis of Parmales, a sister group of diatoms, reveals the evolutionary specialization of diatoms from phago-mixotrophs to photoautotrophs.</title>
        <authorList>
            <person name="Ban H."/>
            <person name="Sato S."/>
            <person name="Yoshikawa S."/>
            <person name="Kazumasa Y."/>
            <person name="Nakamura Y."/>
            <person name="Ichinomiya M."/>
            <person name="Saitoh K."/>
            <person name="Sato N."/>
            <person name="Blanc-Mathieu R."/>
            <person name="Endo H."/>
            <person name="Kuwata A."/>
            <person name="Ogata H."/>
        </authorList>
    </citation>
    <scope>NUCLEOTIDE SEQUENCE</scope>
</reference>
<feature type="compositionally biased region" description="Basic and acidic residues" evidence="1">
    <location>
        <begin position="16"/>
        <end position="26"/>
    </location>
</feature>
<feature type="region of interest" description="Disordered" evidence="1">
    <location>
        <begin position="1103"/>
        <end position="1146"/>
    </location>
</feature>
<evidence type="ECO:0000256" key="2">
    <source>
        <dbReference type="SAM" id="Phobius"/>
    </source>
</evidence>
<sequence>MLNIVTKASSKANEAGLEKQIEEMTSKRKKLKSKIKRFIEKHEKANGRSPTNEEQAPIKSLYVERKDLEVQIKTLKEELKSGKKKEPTPSTSSSSEPRISLNVMRKRRADWLKARFSEIQGELDNDFEEKPKASKWDMMRAVVRPSNVVQIATPSSPLRPLPSSLPLPPGVSMSDLRAISIGDASIQEFEAALRSFDVPPPEIPSSRQVDTIVKDAKLADPSLPADYVEDFKEEAPEAEIQVTAVPTSELVKREEVIEKQRLAAAQAEVKQFKEREADIAFRENKARQRIKEKEKEAATRLQRIQADVDADDKLNQSKIARYFLRSKVMLEEKLHSQQAMLKEKFGRLKASQTSAARRYSLMWDKVPQPVEIRVHMMKSVSSKLRKGNYCLLVSMYSRLGGHQMSWTKFPSNYGLRGEAAGETTPMLDKSAVTPPLHYSGKYYDSELRFNESIFCLCPSPRDVGPANILVFELYEMASSEAQRDSVVAWGALPMCDQHFRIIHGRFRIPFLRGPVDRSIKKYDTMERRYANDLSMWMSNLYIDIRHLPREFQDKATGKRLDEYEHDVEFNYINKQVVPSAATDAQSSPSPPSSPRPDAIVNKGIKTNSSWQSKAATIFKKSFSSKNVGPSPPPHKRRRRRRKKKAAEENNTNPNQKENSDEEYHSDYSDGEDGGRVLSKTDKSVLPGDEIIVDTNESHNLKKKQDFPNWTDGGLGIKKTKSAAERLQAHVWHELTDSQEMETYTMAVTNDPNLSYKPSPDHILNRKLTYLLEELKEDLNAHAFFTVEFFISVAVLLVALWLRMYFHYMAQWLFLKLHGIPLFNFQLDVVSISIKYTSANIKDWVEVGVVAVGQLANSLILAFATMVSLCLSLALDSLPAIASKFVLSFGVVTLLDPVFIFLVDIYKLNFDCVNRSPECNLDYTSPSCNCVTGDAFKLWYRMARIEASGVTGAFYTFVIYSFTTLLSGVVLYNYILYAHMNGRMLDNVKRIHDPEENFFVPEDNEISMDAVKNILQRARRWRGPGGTLRKVHIGEFTVTDKDDKNFKQVLTHIAIFTTEVDLTKTLYRHFLRQSNGSIIEIDEAIKQHFSGQLALEKLLKGAGEEENKEEVKVNEEEIPNVEGGEAEGGGPEGGGRRGEEGGFQVMS</sequence>
<dbReference type="PANTHER" id="PTHR33862:SF3">
    <property type="entry name" value="OROFACIAL CLEFT 1 CANDIDATE GENE 1 PROTEIN"/>
    <property type="match status" value="1"/>
</dbReference>
<feature type="compositionally biased region" description="Basic and acidic residues" evidence="1">
    <location>
        <begin position="76"/>
        <end position="87"/>
    </location>
</feature>
<feature type="transmembrane region" description="Helical" evidence="2">
    <location>
        <begin position="780"/>
        <end position="801"/>
    </location>
</feature>
<keyword evidence="4" id="KW-1185">Reference proteome</keyword>
<evidence type="ECO:0000256" key="1">
    <source>
        <dbReference type="SAM" id="MobiDB-lite"/>
    </source>
</evidence>
<feature type="transmembrane region" description="Helical" evidence="2">
    <location>
        <begin position="951"/>
        <end position="974"/>
    </location>
</feature>
<dbReference type="AlphaFoldDB" id="A0A9W7DRW4"/>
<dbReference type="Proteomes" id="UP001165082">
    <property type="component" value="Unassembled WGS sequence"/>
</dbReference>
<comment type="caution">
    <text evidence="3">The sequence shown here is derived from an EMBL/GenBank/DDBJ whole genome shotgun (WGS) entry which is preliminary data.</text>
</comment>
<feature type="compositionally biased region" description="Low complexity" evidence="1">
    <location>
        <begin position="88"/>
        <end position="97"/>
    </location>
</feature>
<evidence type="ECO:0000313" key="4">
    <source>
        <dbReference type="Proteomes" id="UP001165082"/>
    </source>
</evidence>
<feature type="transmembrane region" description="Helical" evidence="2">
    <location>
        <begin position="853"/>
        <end position="873"/>
    </location>
</feature>
<feature type="region of interest" description="Disordered" evidence="1">
    <location>
        <begin position="76"/>
        <end position="100"/>
    </location>
</feature>
<dbReference type="OrthoDB" id="347244at2759"/>
<organism evidence="3 4">
    <name type="scientific">Triparma retinervis</name>
    <dbReference type="NCBI Taxonomy" id="2557542"/>
    <lineage>
        <taxon>Eukaryota</taxon>
        <taxon>Sar</taxon>
        <taxon>Stramenopiles</taxon>
        <taxon>Ochrophyta</taxon>
        <taxon>Bolidophyceae</taxon>
        <taxon>Parmales</taxon>
        <taxon>Triparmaceae</taxon>
        <taxon>Triparma</taxon>
    </lineage>
</organism>
<keyword evidence="2" id="KW-0812">Transmembrane</keyword>
<feature type="compositionally biased region" description="Polar residues" evidence="1">
    <location>
        <begin position="1"/>
        <end position="12"/>
    </location>
</feature>
<name>A0A9W7DRW4_9STRA</name>
<dbReference type="PANTHER" id="PTHR33862">
    <property type="entry name" value="OROFACIAL CLEFT 1 CANDIDATE GENE 1 PROTEIN"/>
    <property type="match status" value="1"/>
</dbReference>
<feature type="compositionally biased region" description="Basic residues" evidence="1">
    <location>
        <begin position="27"/>
        <end position="36"/>
    </location>
</feature>
<feature type="compositionally biased region" description="Basic and acidic residues" evidence="1">
    <location>
        <begin position="657"/>
        <end position="682"/>
    </location>
</feature>
<feature type="transmembrane region" description="Helical" evidence="2">
    <location>
        <begin position="885"/>
        <end position="905"/>
    </location>
</feature>
<dbReference type="EMBL" id="BRXZ01003319">
    <property type="protein sequence ID" value="GMH52472.1"/>
    <property type="molecule type" value="Genomic_DNA"/>
</dbReference>
<feature type="region of interest" description="Disordered" evidence="1">
    <location>
        <begin position="620"/>
        <end position="682"/>
    </location>
</feature>
<feature type="region of interest" description="Disordered" evidence="1">
    <location>
        <begin position="1"/>
        <end position="60"/>
    </location>
</feature>
<protein>
    <submittedName>
        <fullName evidence="3">Uncharacterized protein</fullName>
    </submittedName>
</protein>
<feature type="compositionally biased region" description="Basic and acidic residues" evidence="1">
    <location>
        <begin position="37"/>
        <end position="46"/>
    </location>
</feature>
<accession>A0A9W7DRW4</accession>
<evidence type="ECO:0000313" key="3">
    <source>
        <dbReference type="EMBL" id="GMH52472.1"/>
    </source>
</evidence>
<proteinExistence type="predicted"/>
<dbReference type="InterPro" id="IPR031390">
    <property type="entry name" value="OFCC1"/>
</dbReference>
<feature type="compositionally biased region" description="Basic and acidic residues" evidence="1">
    <location>
        <begin position="1103"/>
        <end position="1114"/>
    </location>
</feature>
<keyword evidence="2" id="KW-0472">Membrane</keyword>
<feature type="compositionally biased region" description="Low complexity" evidence="1">
    <location>
        <begin position="578"/>
        <end position="587"/>
    </location>
</feature>
<feature type="region of interest" description="Disordered" evidence="1">
    <location>
        <begin position="578"/>
        <end position="606"/>
    </location>
</feature>
<feature type="compositionally biased region" description="Basic residues" evidence="1">
    <location>
        <begin position="633"/>
        <end position="644"/>
    </location>
</feature>
<keyword evidence="2" id="KW-1133">Transmembrane helix</keyword>